<name>A0ABT3FLT9_9BACT</name>
<evidence type="ECO:0000313" key="3">
    <source>
        <dbReference type="Proteomes" id="UP001207930"/>
    </source>
</evidence>
<feature type="compositionally biased region" description="Acidic residues" evidence="1">
    <location>
        <begin position="247"/>
        <end position="256"/>
    </location>
</feature>
<keyword evidence="3" id="KW-1185">Reference proteome</keyword>
<comment type="caution">
    <text evidence="2">The sequence shown here is derived from an EMBL/GenBank/DDBJ whole genome shotgun (WGS) entry which is preliminary data.</text>
</comment>
<sequence length="379" mass="42708">MPCRIDQAVVRGEIDNTVEGKTAGWLWLAGREEPVTLDLAGDCWRDLAGTRLTFRNPAPELLHHCLTLNALQRGVVGDMTASRRTKAPAIPDDEAHALRQAGKEIPYCWQNSLYLEWFSEADGRMLIESSTFELHLSDHVWTMDADAEDAQRLANLHAMRDSMALLIRRVDAPMAGDDEFIWEERLKESERLTDAFIQVREKYGDDPDAQQKEAFAMGWDGLLDALAREDEAPLAGEDDDRPWLEAPENEEDDEPWNPDALFIKHPLQERAQEMVLRGIDLTRAGGDHPAAETLNRTLMQVAGKMAGALNGGEYARETGFVLALLKRCLNWQNDALAACSELIAATDDHDHERAMEALRDSIFELREAIVNLRKELKEN</sequence>
<organism evidence="2 3">
    <name type="scientific">Luteolibacter flavescens</name>
    <dbReference type="NCBI Taxonomy" id="1859460"/>
    <lineage>
        <taxon>Bacteria</taxon>
        <taxon>Pseudomonadati</taxon>
        <taxon>Verrucomicrobiota</taxon>
        <taxon>Verrucomicrobiia</taxon>
        <taxon>Verrucomicrobiales</taxon>
        <taxon>Verrucomicrobiaceae</taxon>
        <taxon>Luteolibacter</taxon>
    </lineage>
</organism>
<gene>
    <name evidence="2" type="ORF">OKA04_05675</name>
</gene>
<feature type="region of interest" description="Disordered" evidence="1">
    <location>
        <begin position="232"/>
        <end position="257"/>
    </location>
</feature>
<dbReference type="RefSeq" id="WP_264500170.1">
    <property type="nucleotide sequence ID" value="NZ_JAPDDS010000002.1"/>
</dbReference>
<protein>
    <submittedName>
        <fullName evidence="2">Uncharacterized protein</fullName>
    </submittedName>
</protein>
<evidence type="ECO:0000256" key="1">
    <source>
        <dbReference type="SAM" id="MobiDB-lite"/>
    </source>
</evidence>
<dbReference type="Proteomes" id="UP001207930">
    <property type="component" value="Unassembled WGS sequence"/>
</dbReference>
<dbReference type="EMBL" id="JAPDDS010000002">
    <property type="protein sequence ID" value="MCW1884211.1"/>
    <property type="molecule type" value="Genomic_DNA"/>
</dbReference>
<accession>A0ABT3FLT9</accession>
<reference evidence="2 3" key="1">
    <citation type="submission" date="2022-10" db="EMBL/GenBank/DDBJ databases">
        <title>Luteolibacter flavescens strain MCCC 1K03193, whole genome shotgun sequencing project.</title>
        <authorList>
            <person name="Zhao G."/>
            <person name="Shen L."/>
        </authorList>
    </citation>
    <scope>NUCLEOTIDE SEQUENCE [LARGE SCALE GENOMIC DNA]</scope>
    <source>
        <strain evidence="2 3">MCCC 1K03193</strain>
    </source>
</reference>
<evidence type="ECO:0000313" key="2">
    <source>
        <dbReference type="EMBL" id="MCW1884211.1"/>
    </source>
</evidence>
<proteinExistence type="predicted"/>